<evidence type="ECO:0000256" key="4">
    <source>
        <dbReference type="ARBA" id="ARBA00023014"/>
    </source>
</evidence>
<proteinExistence type="inferred from homology"/>
<dbReference type="SUPFAM" id="SSF53706">
    <property type="entry name" value="Formate dehydrogenase/DMSO reductase, domains 1-3"/>
    <property type="match status" value="1"/>
</dbReference>
<dbReference type="PROSITE" id="PS51669">
    <property type="entry name" value="4FE4S_MOW_BIS_MGD"/>
    <property type="match status" value="1"/>
</dbReference>
<dbReference type="SUPFAM" id="SSF50692">
    <property type="entry name" value="ADC-like"/>
    <property type="match status" value="1"/>
</dbReference>
<reference evidence="6 7" key="1">
    <citation type="submission" date="2021-05" db="EMBL/GenBank/DDBJ databases">
        <title>Roseococcus sp. XZZS9, whole genome shotgun sequencing project.</title>
        <authorList>
            <person name="Zhao G."/>
            <person name="Shen L."/>
        </authorList>
    </citation>
    <scope>NUCLEOTIDE SEQUENCE [LARGE SCALE GENOMIC DNA]</scope>
    <source>
        <strain evidence="6 7">XZZS9</strain>
    </source>
</reference>
<dbReference type="Gene3D" id="2.20.25.90">
    <property type="entry name" value="ADC-like domains"/>
    <property type="match status" value="1"/>
</dbReference>
<organism evidence="6 7">
    <name type="scientific">Roseococcus pinisoli</name>
    <dbReference type="NCBI Taxonomy" id="2835040"/>
    <lineage>
        <taxon>Bacteria</taxon>
        <taxon>Pseudomonadati</taxon>
        <taxon>Pseudomonadota</taxon>
        <taxon>Alphaproteobacteria</taxon>
        <taxon>Acetobacterales</taxon>
        <taxon>Roseomonadaceae</taxon>
        <taxon>Roseococcus</taxon>
    </lineage>
</organism>
<comment type="caution">
    <text evidence="6">The sequence shown here is derived from an EMBL/GenBank/DDBJ whole genome shotgun (WGS) entry which is preliminary data.</text>
</comment>
<dbReference type="Pfam" id="PF01568">
    <property type="entry name" value="Molydop_binding"/>
    <property type="match status" value="1"/>
</dbReference>
<keyword evidence="4" id="KW-0411">Iron-sulfur</keyword>
<accession>A0ABS5Q8V9</accession>
<dbReference type="SMART" id="SM00926">
    <property type="entry name" value="Molybdop_Fe4S4"/>
    <property type="match status" value="1"/>
</dbReference>
<dbReference type="InterPro" id="IPR050612">
    <property type="entry name" value="Prok_Mopterin_Oxidored"/>
</dbReference>
<dbReference type="CDD" id="cd02786">
    <property type="entry name" value="MopB_CT_3"/>
    <property type="match status" value="1"/>
</dbReference>
<feature type="domain" description="4Fe-4S Mo/W bis-MGD-type" evidence="5">
    <location>
        <begin position="9"/>
        <end position="68"/>
    </location>
</feature>
<evidence type="ECO:0000259" key="5">
    <source>
        <dbReference type="PROSITE" id="PS51669"/>
    </source>
</evidence>
<dbReference type="EMBL" id="JAHCDA010000001">
    <property type="protein sequence ID" value="MBS7809392.1"/>
    <property type="molecule type" value="Genomic_DNA"/>
</dbReference>
<gene>
    <name evidence="6" type="ORF">KHU32_00495</name>
</gene>
<dbReference type="InterPro" id="IPR006656">
    <property type="entry name" value="Mopterin_OxRdtase"/>
</dbReference>
<evidence type="ECO:0000256" key="2">
    <source>
        <dbReference type="ARBA" id="ARBA00022723"/>
    </source>
</evidence>
<dbReference type="Pfam" id="PF04879">
    <property type="entry name" value="Molybdop_Fe4S4"/>
    <property type="match status" value="1"/>
</dbReference>
<protein>
    <submittedName>
        <fullName evidence="6">Molybdopterin oxidoreductase family protein</fullName>
    </submittedName>
</protein>
<dbReference type="PANTHER" id="PTHR43742:SF6">
    <property type="entry name" value="OXIDOREDUCTASE YYAE-RELATED"/>
    <property type="match status" value="1"/>
</dbReference>
<keyword evidence="7" id="KW-1185">Reference proteome</keyword>
<dbReference type="InterPro" id="IPR009010">
    <property type="entry name" value="Asp_de-COase-like_dom_sf"/>
</dbReference>
<dbReference type="RefSeq" id="WP_213668098.1">
    <property type="nucleotide sequence ID" value="NZ_JAHCDA010000001.1"/>
</dbReference>
<dbReference type="CDD" id="cd02766">
    <property type="entry name" value="MopB_3"/>
    <property type="match status" value="1"/>
</dbReference>
<keyword evidence="2" id="KW-0479">Metal-binding</keyword>
<dbReference type="InterPro" id="IPR006657">
    <property type="entry name" value="MoPterin_dinucl-bd_dom"/>
</dbReference>
<evidence type="ECO:0000313" key="6">
    <source>
        <dbReference type="EMBL" id="MBS7809392.1"/>
    </source>
</evidence>
<dbReference type="Gene3D" id="3.30.2070.10">
    <property type="entry name" value="Formate dehydrogenase/DMSO reductase"/>
    <property type="match status" value="1"/>
</dbReference>
<dbReference type="Gene3D" id="2.40.40.20">
    <property type="match status" value="1"/>
</dbReference>
<dbReference type="Gene3D" id="3.40.50.740">
    <property type="match status" value="1"/>
</dbReference>
<dbReference type="Proteomes" id="UP000766336">
    <property type="component" value="Unassembled WGS sequence"/>
</dbReference>
<evidence type="ECO:0000256" key="3">
    <source>
        <dbReference type="ARBA" id="ARBA00023004"/>
    </source>
</evidence>
<sequence length="704" mass="76728">MSTKTEGRGVFESSVCPHDCPSTCALEVEVMPGARRIGAVRGAAANSYTAGVICAKVARYSERVHHPDRVTQALLRTGPKGSGQFREIGMEEALDRVAERLMDVAATHGAEAVWPYYFAGTMGLVQRDGINRLRHVMRYSRQRSTICSTVCESGWMAGVGKFTGPDPREMAKSDLIVMWGGNPVATQVNVMTHVTRARKERGARLIVVDPYRTGTAQAADLHLPIRPGTDGALACAVMHVAFRDGFCDRDYMARYSDADPGLEAHLAERGPEWASAITGLSVELIEAFAREYGATERAYIRCGYGFSRSRNGAAGLHAVTCLPTVTGKWRHEGAGAFWNNRGIYHWNKTLIEGLDRKDTSIREMDMSRIGAVLTGDRKELGDGPPVHALFIQNVNPVTVAPDSNRVRRGFLREDLFTCVHEQFMTETARMADIVLPATMFLEHDDLYQAGGHSHIQIGRKLIEAPGDCLSNHEVTAALAKRLGAEHPGFGMTAREVIDATLRASGWPGVEEVMAGRWVDAQPDFTASHFLEGFGHKDGRFHFRPDWAAIGPDHARMPKLPDHMATIDEASAAYPFRLVTAPARQFLNTSFTETPTARKREGRPTAMVHPEDAARLGIEEGGRVRLGNGRGEVIVHAKLFDGLQPGVIIVESVWPHADFEGGMGINALTSDDPAPPAGGAVFHDTAVWMRAIAAQATETPALAAE</sequence>
<dbReference type="InterPro" id="IPR037920">
    <property type="entry name" value="YoaE_C"/>
</dbReference>
<keyword evidence="3" id="KW-0408">Iron</keyword>
<evidence type="ECO:0000313" key="7">
    <source>
        <dbReference type="Proteomes" id="UP000766336"/>
    </source>
</evidence>
<comment type="similarity">
    <text evidence="1">Belongs to the prokaryotic molybdopterin-containing oxidoreductase family.</text>
</comment>
<evidence type="ECO:0000256" key="1">
    <source>
        <dbReference type="ARBA" id="ARBA00010312"/>
    </source>
</evidence>
<dbReference type="InterPro" id="IPR006963">
    <property type="entry name" value="Mopterin_OxRdtase_4Fe-4S_dom"/>
</dbReference>
<dbReference type="PANTHER" id="PTHR43742">
    <property type="entry name" value="TRIMETHYLAMINE-N-OXIDE REDUCTASE"/>
    <property type="match status" value="1"/>
</dbReference>
<dbReference type="Pfam" id="PF00384">
    <property type="entry name" value="Molybdopterin"/>
    <property type="match status" value="1"/>
</dbReference>
<dbReference type="Gene3D" id="3.40.228.10">
    <property type="entry name" value="Dimethylsulfoxide Reductase, domain 2"/>
    <property type="match status" value="1"/>
</dbReference>
<name>A0ABS5Q8V9_9PROT</name>